<accession>A0A532UU65</accession>
<organism evidence="1 2">
    <name type="scientific">candidate division TA06 bacterium B3_TA06</name>
    <dbReference type="NCBI Taxonomy" id="2012487"/>
    <lineage>
        <taxon>Bacteria</taxon>
        <taxon>Bacteria division TA06</taxon>
    </lineage>
</organism>
<protein>
    <submittedName>
        <fullName evidence="1">Uncharacterized protein</fullName>
    </submittedName>
</protein>
<dbReference type="AlphaFoldDB" id="A0A532UU65"/>
<sequence length="72" mass="8702">MIKIEWYEGGRAEERPQRIIIDQEGFDVDEVIERALVFDTGSQGYHRLLRVRCGERIFRLTNQWNEWSCKEE</sequence>
<comment type="caution">
    <text evidence="1">The sequence shown here is derived from an EMBL/GenBank/DDBJ whole genome shotgun (WGS) entry which is preliminary data.</text>
</comment>
<dbReference type="EMBL" id="NJBO01000026">
    <property type="protein sequence ID" value="TKJ38485.1"/>
    <property type="molecule type" value="Genomic_DNA"/>
</dbReference>
<gene>
    <name evidence="1" type="ORF">CEE36_10605</name>
</gene>
<dbReference type="Proteomes" id="UP000317778">
    <property type="component" value="Unassembled WGS sequence"/>
</dbReference>
<evidence type="ECO:0000313" key="1">
    <source>
        <dbReference type="EMBL" id="TKJ38485.1"/>
    </source>
</evidence>
<proteinExistence type="predicted"/>
<evidence type="ECO:0000313" key="2">
    <source>
        <dbReference type="Proteomes" id="UP000317778"/>
    </source>
</evidence>
<name>A0A532UU65_UNCT6</name>
<reference evidence="1 2" key="1">
    <citation type="submission" date="2017-06" db="EMBL/GenBank/DDBJ databases">
        <title>Novel microbial phyla capable of carbon fixation and sulfur reduction in deep-sea sediments.</title>
        <authorList>
            <person name="Huang J."/>
            <person name="Baker B."/>
            <person name="Wang Y."/>
        </authorList>
    </citation>
    <scope>NUCLEOTIDE SEQUENCE [LARGE SCALE GENOMIC DNA]</scope>
    <source>
        <strain evidence="1">B3_TA06</strain>
    </source>
</reference>